<name>A0A2N0NM32_9GLOM</name>
<reference evidence="2 3" key="2">
    <citation type="submission" date="2017-09" db="EMBL/GenBank/DDBJ databases">
        <title>Extensive intraspecific genome diversity in a model arbuscular mycorrhizal fungus.</title>
        <authorList>
            <person name="Chen E.C."/>
            <person name="Morin E."/>
            <person name="Beaudet D."/>
            <person name="Noel J."/>
            <person name="Ndikumana S."/>
            <person name="Charron P."/>
            <person name="St-Onge C."/>
            <person name="Giorgi J."/>
            <person name="Grigoriev I.V."/>
            <person name="Roux C."/>
            <person name="Martin F.M."/>
            <person name="Corradi N."/>
        </authorList>
    </citation>
    <scope>NUCLEOTIDE SEQUENCE [LARGE SCALE GENOMIC DNA]</scope>
    <source>
        <strain evidence="2 3">A5</strain>
    </source>
</reference>
<feature type="non-terminal residue" evidence="2">
    <location>
        <position position="417"/>
    </location>
</feature>
<evidence type="ECO:0000313" key="3">
    <source>
        <dbReference type="Proteomes" id="UP000232722"/>
    </source>
</evidence>
<dbReference type="AlphaFoldDB" id="A0A2N0NM32"/>
<dbReference type="Proteomes" id="UP000232722">
    <property type="component" value="Unassembled WGS sequence"/>
</dbReference>
<gene>
    <name evidence="2" type="ORF">RhiirA5_436415</name>
</gene>
<accession>A0A2N0NM32</accession>
<sequence length="417" mass="47537">MAKKKYKIGTCFGCQKCLYCSIDLEKDICKCKKAVKPTKQNRTVLVKNAFPRAFDPTTSNPKQFDFVKNKNEHFQYGYDLTKSIQFSLCTKCNSPYQRLKNKKRETTEVIDLKTGSSEISTVTQSESKHNDSENDDDDELEMEIDYKLVIKQADGFALPAKNYSVTISELDEFLLAIQNNITALLKDDEINTNDYNISFKSEKAQGAGTLLVDEKLVKRKKKESNSDDEEIICDESIPKGGNSNKIPKVSDISIIDQRIAKNVIELRKKTWCSIHNNYCLKDREPHAEISNMMFSTWATEMLNGLATVKEPPTHPSFGYTHPSKNRSQSNLPQFSNNVQDLINPICSTLLQALVTPHFLQQLSSSLTSNNSIVSQSSQSIPLMAEFLRQIDEAEKTENYYFNFLEGFEKQRIRVKHL</sequence>
<reference evidence="2 3" key="1">
    <citation type="submission" date="2016-04" db="EMBL/GenBank/DDBJ databases">
        <title>Genome analyses suggest a sexual origin of heterokaryosis in a supposedly ancient asexual fungus.</title>
        <authorList>
            <person name="Ropars J."/>
            <person name="Sedzielewska K."/>
            <person name="Noel J."/>
            <person name="Charron P."/>
            <person name="Farinelli L."/>
            <person name="Marton T."/>
            <person name="Kruger M."/>
            <person name="Pelin A."/>
            <person name="Brachmann A."/>
            <person name="Corradi N."/>
        </authorList>
    </citation>
    <scope>NUCLEOTIDE SEQUENCE [LARGE SCALE GENOMIC DNA]</scope>
    <source>
        <strain evidence="2 3">A5</strain>
    </source>
</reference>
<dbReference type="VEuPathDB" id="FungiDB:RhiirA1_519990"/>
<evidence type="ECO:0000256" key="1">
    <source>
        <dbReference type="SAM" id="MobiDB-lite"/>
    </source>
</evidence>
<feature type="region of interest" description="Disordered" evidence="1">
    <location>
        <begin position="118"/>
        <end position="138"/>
    </location>
</feature>
<dbReference type="VEuPathDB" id="FungiDB:RhiirFUN_020617"/>
<evidence type="ECO:0000313" key="2">
    <source>
        <dbReference type="EMBL" id="PKB95596.1"/>
    </source>
</evidence>
<dbReference type="EMBL" id="LLXJ01004627">
    <property type="protein sequence ID" value="PKB95596.1"/>
    <property type="molecule type" value="Genomic_DNA"/>
</dbReference>
<proteinExistence type="predicted"/>
<comment type="caution">
    <text evidence="2">The sequence shown here is derived from an EMBL/GenBank/DDBJ whole genome shotgun (WGS) entry which is preliminary data.</text>
</comment>
<dbReference type="VEuPathDB" id="FungiDB:FUN_015956"/>
<protein>
    <submittedName>
        <fullName evidence="2">Uncharacterized protein</fullName>
    </submittedName>
</protein>
<organism evidence="2 3">
    <name type="scientific">Rhizophagus irregularis</name>
    <dbReference type="NCBI Taxonomy" id="588596"/>
    <lineage>
        <taxon>Eukaryota</taxon>
        <taxon>Fungi</taxon>
        <taxon>Fungi incertae sedis</taxon>
        <taxon>Mucoromycota</taxon>
        <taxon>Glomeromycotina</taxon>
        <taxon>Glomeromycetes</taxon>
        <taxon>Glomerales</taxon>
        <taxon>Glomeraceae</taxon>
        <taxon>Rhizophagus</taxon>
    </lineage>
</organism>